<dbReference type="Proteomes" id="UP001519460">
    <property type="component" value="Unassembled WGS sequence"/>
</dbReference>
<sequence length="158" mass="17924">MAAAEKHLIKSVEFLKLCQPSTSNYLLLAHATLGTFFRVTGKPDKAVQHLRQVVMMIETTGLYLKWVHVCFETLLSLLQSPDASYSSSEEADRLQVQLSVWLKDNPKDDSAVDTAQLTETPPPFQDFIDKFDAWGSAMTKMQSLKENLKQDDMWDKLV</sequence>
<comment type="caution">
    <text evidence="1">The sequence shown here is derived from an EMBL/GenBank/DDBJ whole genome shotgun (WGS) entry which is preliminary data.</text>
</comment>
<dbReference type="AlphaFoldDB" id="A0ABD0MAH8"/>
<organism evidence="1 2">
    <name type="scientific">Batillaria attramentaria</name>
    <dbReference type="NCBI Taxonomy" id="370345"/>
    <lineage>
        <taxon>Eukaryota</taxon>
        <taxon>Metazoa</taxon>
        <taxon>Spiralia</taxon>
        <taxon>Lophotrochozoa</taxon>
        <taxon>Mollusca</taxon>
        <taxon>Gastropoda</taxon>
        <taxon>Caenogastropoda</taxon>
        <taxon>Sorbeoconcha</taxon>
        <taxon>Cerithioidea</taxon>
        <taxon>Batillariidae</taxon>
        <taxon>Batillaria</taxon>
    </lineage>
</organism>
<accession>A0ABD0MAH8</accession>
<keyword evidence="2" id="KW-1185">Reference proteome</keyword>
<reference evidence="1 2" key="1">
    <citation type="journal article" date="2023" name="Sci. Data">
        <title>Genome assembly of the Korean intertidal mud-creeper Batillaria attramentaria.</title>
        <authorList>
            <person name="Patra A.K."/>
            <person name="Ho P.T."/>
            <person name="Jun S."/>
            <person name="Lee S.J."/>
            <person name="Kim Y."/>
            <person name="Won Y.J."/>
        </authorList>
    </citation>
    <scope>NUCLEOTIDE SEQUENCE [LARGE SCALE GENOMIC DNA]</scope>
    <source>
        <strain evidence="1">Wonlab-2016</strain>
    </source>
</reference>
<evidence type="ECO:0000313" key="2">
    <source>
        <dbReference type="Proteomes" id="UP001519460"/>
    </source>
</evidence>
<evidence type="ECO:0000313" key="1">
    <source>
        <dbReference type="EMBL" id="KAK7508434.1"/>
    </source>
</evidence>
<protein>
    <submittedName>
        <fullName evidence="1">Uncharacterized protein</fullName>
    </submittedName>
</protein>
<name>A0ABD0MAH8_9CAEN</name>
<dbReference type="EMBL" id="JACVVK020000002">
    <property type="protein sequence ID" value="KAK7508434.1"/>
    <property type="molecule type" value="Genomic_DNA"/>
</dbReference>
<gene>
    <name evidence="1" type="ORF">BaRGS_00000673</name>
</gene>
<proteinExistence type="predicted"/>